<evidence type="ECO:0000313" key="5">
    <source>
        <dbReference type="EMBL" id="TYO76456.1"/>
    </source>
</evidence>
<reference evidence="5 7" key="2">
    <citation type="submission" date="2019-07" db="EMBL/GenBank/DDBJ databases">
        <title>Genomic Encyclopedia of Archaeal and Bacterial Type Strains, Phase II (KMG-II): from individual species to whole genera.</title>
        <authorList>
            <person name="Goeker M."/>
        </authorList>
    </citation>
    <scope>NUCLEOTIDE SEQUENCE [LARGE SCALE GENOMIC DNA]</scope>
    <source>
        <strain evidence="5 7">DSM 3754</strain>
    </source>
</reference>
<dbReference type="InterPro" id="IPR050595">
    <property type="entry name" value="Bact_response_regulator"/>
</dbReference>
<keyword evidence="1 2" id="KW-0597">Phosphoprotein</keyword>
<feature type="domain" description="Response regulatory" evidence="3">
    <location>
        <begin position="7"/>
        <end position="116"/>
    </location>
</feature>
<gene>
    <name evidence="5" type="ORF">APQ99_01093</name>
    <name evidence="4" type="ORF">HBSAL_03860</name>
</gene>
<dbReference type="GeneID" id="39854641"/>
<dbReference type="SMART" id="SM00448">
    <property type="entry name" value="REC"/>
    <property type="match status" value="1"/>
</dbReference>
<reference evidence="4" key="3">
    <citation type="journal article" name="MicrobiologyOpen">
        <title>Whole-genome comparison between the type strain of Halobacterium salinarum (DSM 3754(T)) and the laboratory strains R1 and NRC-1.</title>
        <authorList>
            <person name="Pfeiffer F."/>
            <person name="Losensky G."/>
            <person name="Marchfelder A."/>
            <person name="Habermann B."/>
            <person name="Dyall-Smith M."/>
        </authorList>
    </citation>
    <scope>NUCLEOTIDE SEQUENCE</scope>
    <source>
        <strain evidence="4">91-R6</strain>
    </source>
</reference>
<dbReference type="CDD" id="cd00156">
    <property type="entry name" value="REC"/>
    <property type="match status" value="1"/>
</dbReference>
<evidence type="ECO:0000313" key="7">
    <source>
        <dbReference type="Proteomes" id="UP000323075"/>
    </source>
</evidence>
<dbReference type="SUPFAM" id="SSF52172">
    <property type="entry name" value="CheY-like"/>
    <property type="match status" value="1"/>
</dbReference>
<protein>
    <submittedName>
        <fullName evidence="5">HalX domain-containing protein</fullName>
    </submittedName>
    <submittedName>
        <fullName evidence="4">Receiver box response regulator</fullName>
    </submittedName>
</protein>
<dbReference type="AlphaFoldDB" id="A0A4D6GTM7"/>
<dbReference type="InterPro" id="IPR001789">
    <property type="entry name" value="Sig_transdc_resp-reg_receiver"/>
</dbReference>
<dbReference type="PANTHER" id="PTHR44591">
    <property type="entry name" value="STRESS RESPONSE REGULATOR PROTEIN 1"/>
    <property type="match status" value="1"/>
</dbReference>
<dbReference type="Pfam" id="PF08663">
    <property type="entry name" value="HalX"/>
    <property type="match status" value="1"/>
</dbReference>
<dbReference type="InterPro" id="IPR013971">
    <property type="entry name" value="HalX_domain"/>
</dbReference>
<evidence type="ECO:0000259" key="3">
    <source>
        <dbReference type="PROSITE" id="PS50110"/>
    </source>
</evidence>
<dbReference type="Pfam" id="PF00072">
    <property type="entry name" value="Response_reg"/>
    <property type="match status" value="1"/>
</dbReference>
<dbReference type="InterPro" id="IPR011006">
    <property type="entry name" value="CheY-like_superfamily"/>
</dbReference>
<proteinExistence type="predicted"/>
<dbReference type="EMBL" id="CP038631">
    <property type="protein sequence ID" value="QCC44496.1"/>
    <property type="molecule type" value="Genomic_DNA"/>
</dbReference>
<sequence>MSSQAGTVLIVDDDAALTDVYAAWLADDYPVETATSGAAALDVIDDHVDIVLLDRRMPGLSGDDVLAEIRADGHDCRVAMVTGVEPTTDVIAMGFDEYLVKPVDSDDLHRTVETLRDRLAYSDDLQELYALLSKRALLETDPDAADTDAYDDLDDRIDALRADLTDTVSEFSHDDFRAAFHDLTPQDPEGGANAN</sequence>
<name>A0A4D6GTM7_HALS9</name>
<evidence type="ECO:0000313" key="6">
    <source>
        <dbReference type="Proteomes" id="UP000296216"/>
    </source>
</evidence>
<reference evidence="4 6" key="1">
    <citation type="journal article" date="2019" name="Microbiol. Resour. Announc.">
        <title>The Genome Sequence of the Halobacterium salinarum Type Strain Is Closely Related to That of Laboratory Strains NRC-1 and R1.</title>
        <authorList>
            <person name="Pfeiffer F."/>
            <person name="Marchfelder A."/>
            <person name="Habermann B."/>
            <person name="Dyall-Smith M.L."/>
        </authorList>
    </citation>
    <scope>NUCLEOTIDE SEQUENCE [LARGE SCALE GENOMIC DNA]</scope>
    <source>
        <strain evidence="4">91-R6</strain>
        <strain evidence="6">ATCC 33171 / DSM 3754 / JCM 8978 / NBRC 102687 / NCIMB 764 / 91-R6</strain>
    </source>
</reference>
<evidence type="ECO:0000313" key="4">
    <source>
        <dbReference type="EMBL" id="QCC44496.1"/>
    </source>
</evidence>
<dbReference type="GO" id="GO:0000160">
    <property type="term" value="P:phosphorelay signal transduction system"/>
    <property type="evidence" value="ECO:0007669"/>
    <property type="project" value="InterPro"/>
</dbReference>
<organism evidence="4 6">
    <name type="scientific">Halobacterium salinarum (strain ATCC 33171 / DSM 3754 / JCM 8978 / NBRC 102687 / NCIMB 764 / 91-R6)</name>
    <dbReference type="NCBI Taxonomy" id="2597657"/>
    <lineage>
        <taxon>Archaea</taxon>
        <taxon>Methanobacteriati</taxon>
        <taxon>Methanobacteriota</taxon>
        <taxon>Stenosarchaea group</taxon>
        <taxon>Halobacteria</taxon>
        <taxon>Halobacteriales</taxon>
        <taxon>Halobacteriaceae</taxon>
        <taxon>Halobacterium</taxon>
    </lineage>
</organism>
<dbReference type="Proteomes" id="UP000323075">
    <property type="component" value="Unassembled WGS sequence"/>
</dbReference>
<accession>A0A4D6GTM7</accession>
<dbReference type="Proteomes" id="UP000296216">
    <property type="component" value="Chromosome"/>
</dbReference>
<dbReference type="EMBL" id="VRYN01000002">
    <property type="protein sequence ID" value="TYO76456.1"/>
    <property type="molecule type" value="Genomic_DNA"/>
</dbReference>
<dbReference type="Gene3D" id="3.40.50.2300">
    <property type="match status" value="1"/>
</dbReference>
<dbReference type="PROSITE" id="PS50110">
    <property type="entry name" value="RESPONSE_REGULATORY"/>
    <property type="match status" value="1"/>
</dbReference>
<feature type="modified residue" description="4-aspartylphosphate" evidence="2">
    <location>
        <position position="54"/>
    </location>
</feature>
<evidence type="ECO:0000256" key="2">
    <source>
        <dbReference type="PROSITE-ProRule" id="PRU00169"/>
    </source>
</evidence>
<dbReference type="RefSeq" id="WP_136361117.1">
    <property type="nucleotide sequence ID" value="NZ_VRYN01000002.1"/>
</dbReference>
<dbReference type="PANTHER" id="PTHR44591:SF3">
    <property type="entry name" value="RESPONSE REGULATORY DOMAIN-CONTAINING PROTEIN"/>
    <property type="match status" value="1"/>
</dbReference>
<evidence type="ECO:0000256" key="1">
    <source>
        <dbReference type="ARBA" id="ARBA00022553"/>
    </source>
</evidence>